<keyword evidence="5 9" id="KW-0472">Membrane</keyword>
<organism evidence="10 11">
    <name type="scientific">Oncorhynchus mykiss</name>
    <name type="common">Rainbow trout</name>
    <name type="synonym">Salmo gairdneri</name>
    <dbReference type="NCBI Taxonomy" id="8022"/>
    <lineage>
        <taxon>Eukaryota</taxon>
        <taxon>Metazoa</taxon>
        <taxon>Chordata</taxon>
        <taxon>Craniata</taxon>
        <taxon>Vertebrata</taxon>
        <taxon>Euteleostomi</taxon>
        <taxon>Actinopterygii</taxon>
        <taxon>Neopterygii</taxon>
        <taxon>Teleostei</taxon>
        <taxon>Protacanthopterygii</taxon>
        <taxon>Salmoniformes</taxon>
        <taxon>Salmonidae</taxon>
        <taxon>Salmoninae</taxon>
        <taxon>Oncorhynchus</taxon>
    </lineage>
</organism>
<keyword evidence="7" id="KW-0325">Glycoprotein</keyword>
<dbReference type="PANTHER" id="PTHR11494:SF9">
    <property type="entry name" value="SI:DKEY-1H24.6"/>
    <property type="match status" value="1"/>
</dbReference>
<dbReference type="Ensembl" id="ENSOMYT00000080611.2">
    <property type="protein sequence ID" value="ENSOMYP00000074047.2"/>
    <property type="gene ID" value="ENSOMYG00000034252.2"/>
</dbReference>
<comment type="subcellular location">
    <subcellularLocation>
        <location evidence="1">Membrane</location>
        <topology evidence="1">Single-pass type I membrane protein</topology>
    </subcellularLocation>
</comment>
<protein>
    <recommendedName>
        <fullName evidence="12">T-cell-specific surface glycoprotein CD28-like</fullName>
    </recommendedName>
</protein>
<evidence type="ECO:0008006" key="12">
    <source>
        <dbReference type="Google" id="ProtNLM"/>
    </source>
</evidence>
<evidence type="ECO:0000313" key="11">
    <source>
        <dbReference type="Proteomes" id="UP000694395"/>
    </source>
</evidence>
<dbReference type="AlphaFoldDB" id="A0A8C7STY6"/>
<keyword evidence="6" id="KW-1015">Disulfide bond</keyword>
<dbReference type="SUPFAM" id="SSF48726">
    <property type="entry name" value="Immunoglobulin"/>
    <property type="match status" value="1"/>
</dbReference>
<dbReference type="InterPro" id="IPR013783">
    <property type="entry name" value="Ig-like_fold"/>
</dbReference>
<gene>
    <name evidence="10" type="primary">si:dkey-1h24.6</name>
</gene>
<dbReference type="Gene3D" id="2.60.40.10">
    <property type="entry name" value="Immunoglobulins"/>
    <property type="match status" value="1"/>
</dbReference>
<dbReference type="Proteomes" id="UP000694395">
    <property type="component" value="Chromosome 18"/>
</dbReference>
<reference evidence="10" key="3">
    <citation type="submission" date="2025-09" db="UniProtKB">
        <authorList>
            <consortium name="Ensembl"/>
        </authorList>
    </citation>
    <scope>IDENTIFICATION</scope>
</reference>
<proteinExistence type="predicted"/>
<dbReference type="GO" id="GO:0042129">
    <property type="term" value="P:regulation of T cell proliferation"/>
    <property type="evidence" value="ECO:0007669"/>
    <property type="project" value="InterPro"/>
</dbReference>
<evidence type="ECO:0000256" key="3">
    <source>
        <dbReference type="ARBA" id="ARBA00022729"/>
    </source>
</evidence>
<evidence type="ECO:0000256" key="9">
    <source>
        <dbReference type="SAM" id="Phobius"/>
    </source>
</evidence>
<dbReference type="GO" id="GO:0050852">
    <property type="term" value="P:T cell receptor signaling pathway"/>
    <property type="evidence" value="ECO:0007669"/>
    <property type="project" value="TreeGrafter"/>
</dbReference>
<evidence type="ECO:0000256" key="4">
    <source>
        <dbReference type="ARBA" id="ARBA00022989"/>
    </source>
</evidence>
<evidence type="ECO:0000256" key="7">
    <source>
        <dbReference type="ARBA" id="ARBA00023180"/>
    </source>
</evidence>
<reference evidence="10" key="1">
    <citation type="submission" date="2020-07" db="EMBL/GenBank/DDBJ databases">
        <title>A long reads based de novo assembly of the rainbow trout Arlee double haploid line genome.</title>
        <authorList>
            <person name="Gao G."/>
            <person name="Palti Y."/>
        </authorList>
    </citation>
    <scope>NUCLEOTIDE SEQUENCE [LARGE SCALE GENOMIC DNA]</scope>
</reference>
<evidence type="ECO:0000256" key="2">
    <source>
        <dbReference type="ARBA" id="ARBA00022692"/>
    </source>
</evidence>
<keyword evidence="3" id="KW-0732">Signal</keyword>
<dbReference type="InterPro" id="IPR036179">
    <property type="entry name" value="Ig-like_dom_sf"/>
</dbReference>
<reference evidence="10" key="2">
    <citation type="submission" date="2025-08" db="UniProtKB">
        <authorList>
            <consortium name="Ensembl"/>
        </authorList>
    </citation>
    <scope>IDENTIFICATION</scope>
</reference>
<dbReference type="GO" id="GO:0009897">
    <property type="term" value="C:external side of plasma membrane"/>
    <property type="evidence" value="ECO:0007669"/>
    <property type="project" value="TreeGrafter"/>
</dbReference>
<evidence type="ECO:0000256" key="6">
    <source>
        <dbReference type="ARBA" id="ARBA00023157"/>
    </source>
</evidence>
<evidence type="ECO:0000313" key="10">
    <source>
        <dbReference type="Ensembl" id="ENSOMYP00000074047.2"/>
    </source>
</evidence>
<keyword evidence="11" id="KW-1185">Reference proteome</keyword>
<evidence type="ECO:0000256" key="5">
    <source>
        <dbReference type="ARBA" id="ARBA00023136"/>
    </source>
</evidence>
<sequence length="287" mass="32231">MRACVCARVRACVRARFTILVSSKSPQKFTPHCTHQILLCQISDFFKERRREVFKQSPCLLPPDITHTTDGLCLTFDLPSPDKLRTFHVVRVSVNGTASVSCPNLTGKDQEEMRFHLYLGLVEVGNHTHDSAHNHNSTETVSPVGEGLGLRVNEQDHTVSFVLSGMTTERAGVYTCEGQPMYPPPIEKVQDETQTVVLVEAYQCQAGKPVGCVGSRVDGVPVWAWVLGFWITIIYGLAVTVIAFVIWLRLRRVKCSQSDYMNIKPKAPLWGPRKKQGVRHPIRMGRY</sequence>
<feature type="transmembrane region" description="Helical" evidence="9">
    <location>
        <begin position="222"/>
        <end position="248"/>
    </location>
</feature>
<dbReference type="GeneTree" id="ENSGT00940000178309"/>
<evidence type="ECO:0000256" key="1">
    <source>
        <dbReference type="ARBA" id="ARBA00004479"/>
    </source>
</evidence>
<accession>A0A8C7STY6</accession>
<dbReference type="InterPro" id="IPR040216">
    <property type="entry name" value="CTLA4/CD28"/>
</dbReference>
<name>A0A8C7STY6_ONCMY</name>
<evidence type="ECO:0000256" key="8">
    <source>
        <dbReference type="ARBA" id="ARBA00023319"/>
    </source>
</evidence>
<keyword evidence="4 9" id="KW-1133">Transmembrane helix</keyword>
<keyword evidence="8" id="KW-0393">Immunoglobulin domain</keyword>
<dbReference type="PANTHER" id="PTHR11494">
    <property type="entry name" value="CYTOTOXIC T-LYMPHOCYTE PROTEIN"/>
    <property type="match status" value="1"/>
</dbReference>
<keyword evidence="2 9" id="KW-0812">Transmembrane</keyword>